<dbReference type="Gene3D" id="1.20.1640.10">
    <property type="entry name" value="Multidrug efflux transporter AcrB transmembrane domain"/>
    <property type="match status" value="2"/>
</dbReference>
<gene>
    <name evidence="2" type="ORF">MNBD_UNCLBAC01-1181</name>
</gene>
<reference evidence="2" key="1">
    <citation type="submission" date="2018-06" db="EMBL/GenBank/DDBJ databases">
        <authorList>
            <person name="Zhirakovskaya E."/>
        </authorList>
    </citation>
    <scope>NUCLEOTIDE SEQUENCE</scope>
</reference>
<dbReference type="AlphaFoldDB" id="A0A3B1DHX6"/>
<feature type="transmembrane region" description="Helical" evidence="1">
    <location>
        <begin position="456"/>
        <end position="481"/>
    </location>
</feature>
<dbReference type="SUPFAM" id="SSF82866">
    <property type="entry name" value="Multidrug efflux transporter AcrB transmembrane domain"/>
    <property type="match status" value="1"/>
</dbReference>
<proteinExistence type="predicted"/>
<keyword evidence="1" id="KW-1133">Transmembrane helix</keyword>
<dbReference type="PANTHER" id="PTHR32063:SF33">
    <property type="entry name" value="RND SUPERFAMILY EFFLUX PUMP PERMEASE COMPONENT"/>
    <property type="match status" value="1"/>
</dbReference>
<accession>A0A3B1DHX6</accession>
<dbReference type="GO" id="GO:0005886">
    <property type="term" value="C:plasma membrane"/>
    <property type="evidence" value="ECO:0007669"/>
    <property type="project" value="TreeGrafter"/>
</dbReference>
<feature type="transmembrane region" description="Helical" evidence="1">
    <location>
        <begin position="502"/>
        <end position="524"/>
    </location>
</feature>
<dbReference type="EMBL" id="UOGJ01000070">
    <property type="protein sequence ID" value="VAX35684.1"/>
    <property type="molecule type" value="Genomic_DNA"/>
</dbReference>
<dbReference type="SUPFAM" id="SSF82714">
    <property type="entry name" value="Multidrug efflux transporter AcrB TolC docking domain, DN and DC subdomains"/>
    <property type="match status" value="1"/>
</dbReference>
<protein>
    <recommendedName>
        <fullName evidence="3">Acriflavin resistance protein</fullName>
    </recommendedName>
</protein>
<dbReference type="InterPro" id="IPR001036">
    <property type="entry name" value="Acrflvin-R"/>
</dbReference>
<organism evidence="2">
    <name type="scientific">hydrothermal vent metagenome</name>
    <dbReference type="NCBI Taxonomy" id="652676"/>
    <lineage>
        <taxon>unclassified sequences</taxon>
        <taxon>metagenomes</taxon>
        <taxon>ecological metagenomes</taxon>
    </lineage>
</organism>
<evidence type="ECO:0000313" key="2">
    <source>
        <dbReference type="EMBL" id="VAX35684.1"/>
    </source>
</evidence>
<keyword evidence="1" id="KW-0472">Membrane</keyword>
<keyword evidence="1" id="KW-0812">Transmembrane</keyword>
<dbReference type="InterPro" id="IPR027463">
    <property type="entry name" value="AcrB_DN_DC_subdom"/>
</dbReference>
<dbReference type="SUPFAM" id="SSF82693">
    <property type="entry name" value="Multidrug efflux transporter AcrB pore domain, PN1, PN2, PC1 and PC2 subdomains"/>
    <property type="match status" value="1"/>
</dbReference>
<dbReference type="Gene3D" id="3.30.2090.10">
    <property type="entry name" value="Multidrug efflux transporter AcrB TolC docking domain, DN and DC subdomains"/>
    <property type="match status" value="1"/>
</dbReference>
<feature type="transmembrane region" description="Helical" evidence="1">
    <location>
        <begin position="424"/>
        <end position="444"/>
    </location>
</feature>
<feature type="transmembrane region" description="Helical" evidence="1">
    <location>
        <begin position="57"/>
        <end position="75"/>
    </location>
</feature>
<name>A0A3B1DHX6_9ZZZZ</name>
<dbReference type="GO" id="GO:0042910">
    <property type="term" value="F:xenobiotic transmembrane transporter activity"/>
    <property type="evidence" value="ECO:0007669"/>
    <property type="project" value="TreeGrafter"/>
</dbReference>
<dbReference type="Gene3D" id="3.30.70.1440">
    <property type="entry name" value="Multidrug efflux transporter AcrB pore domain"/>
    <property type="match status" value="1"/>
</dbReference>
<feature type="non-terminal residue" evidence="2">
    <location>
        <position position="1"/>
    </location>
</feature>
<dbReference type="Pfam" id="PF00873">
    <property type="entry name" value="ACR_tran"/>
    <property type="match status" value="1"/>
</dbReference>
<evidence type="ECO:0000256" key="1">
    <source>
        <dbReference type="SAM" id="Phobius"/>
    </source>
</evidence>
<dbReference type="PANTHER" id="PTHR32063">
    <property type="match status" value="1"/>
</dbReference>
<feature type="transmembrane region" description="Helical" evidence="1">
    <location>
        <begin position="399"/>
        <end position="417"/>
    </location>
</feature>
<feature type="transmembrane region" description="Helical" evidence="1">
    <location>
        <begin position="536"/>
        <end position="559"/>
    </location>
</feature>
<dbReference type="Gene3D" id="3.30.70.1430">
    <property type="entry name" value="Multidrug efflux transporter AcrB pore domain"/>
    <property type="match status" value="1"/>
</dbReference>
<evidence type="ECO:0008006" key="3">
    <source>
        <dbReference type="Google" id="ProtNLM"/>
    </source>
</evidence>
<sequence length="574" mass="64941">TLSASLFEAFIILPVHLADAVKFFKRGKTGQHKEKRWFVFLKNIYTKTLKICLSRRYFVFLGMILVFFFSIWVAATQMKFLLFAGEGIESFWVRAEAKKGTPLDKMDEQLQHVENFISELPKEEVESYRTYIGGIQSEEGFDPNAKRGSHLGQITVFLTPMQQRERTPQEIAASIREKLKTIKGFEKLYTHLPKEGPPTGADIEVGIKGKNFSVMQEIAEPFIKYLKNREGVSNVNTSYDFGKKQLRVIVDEEKAKKYFLTVGQVATSVRNVFRGGVATTIKPEKAEEEIDVVVRFPEGARNDLNVFEKIFIPNSKGNLVKLTSVAYIEESEGVYLINHLDGKRVLYVTAQVDNKNATSLEVNHELQKKFKDYGNNYLNYSIFYSGEFEDQMKSRKNLLTSYAVALFIIFILLVAMFRSLVQPFIVMSAIPFGIIGVILAFWVHDMILPQGRPLNFFALMGLVGLTGIVVNDSVVLVDFINRLRLKGKDRMQSLIEAGEIRLRPVIMTSITTIGGLVSVAYGIGGGDPFLKPMALAIVWGLTFSTLLTLVGIPCIYAIIDDIMEKVFHRHMVKE</sequence>